<dbReference type="Proteomes" id="UP000837857">
    <property type="component" value="Chromosome 1"/>
</dbReference>
<dbReference type="EMBL" id="OW152813">
    <property type="protein sequence ID" value="CAH2034773.1"/>
    <property type="molecule type" value="Genomic_DNA"/>
</dbReference>
<name>A0ABN8HJY6_9NEOP</name>
<reference evidence="1" key="1">
    <citation type="submission" date="2022-03" db="EMBL/GenBank/DDBJ databases">
        <authorList>
            <person name="Martin H S."/>
        </authorList>
    </citation>
    <scope>NUCLEOTIDE SEQUENCE</scope>
</reference>
<accession>A0ABN8HJY6</accession>
<keyword evidence="2" id="KW-1185">Reference proteome</keyword>
<evidence type="ECO:0000313" key="2">
    <source>
        <dbReference type="Proteomes" id="UP000837857"/>
    </source>
</evidence>
<protein>
    <submittedName>
        <fullName evidence="1">Uncharacterized protein</fullName>
    </submittedName>
</protein>
<evidence type="ECO:0000313" key="1">
    <source>
        <dbReference type="EMBL" id="CAH2034773.1"/>
    </source>
</evidence>
<organism evidence="1 2">
    <name type="scientific">Iphiclides podalirius</name>
    <name type="common">scarce swallowtail</name>
    <dbReference type="NCBI Taxonomy" id="110791"/>
    <lineage>
        <taxon>Eukaryota</taxon>
        <taxon>Metazoa</taxon>
        <taxon>Ecdysozoa</taxon>
        <taxon>Arthropoda</taxon>
        <taxon>Hexapoda</taxon>
        <taxon>Insecta</taxon>
        <taxon>Pterygota</taxon>
        <taxon>Neoptera</taxon>
        <taxon>Endopterygota</taxon>
        <taxon>Lepidoptera</taxon>
        <taxon>Glossata</taxon>
        <taxon>Ditrysia</taxon>
        <taxon>Papilionoidea</taxon>
        <taxon>Papilionidae</taxon>
        <taxon>Papilioninae</taxon>
        <taxon>Iphiclides</taxon>
    </lineage>
</organism>
<sequence>MRHGRQRGDFFVLRQRTSATVSLWEQSWSARQHRQGGEAVTPINERCARPSSKRVKTNRILITARYKPRLAAPLVKE</sequence>
<feature type="non-terminal residue" evidence="1">
    <location>
        <position position="77"/>
    </location>
</feature>
<proteinExistence type="predicted"/>
<gene>
    <name evidence="1" type="ORF">IPOD504_LOCUS282</name>
</gene>